<sequence length="370" mass="43127">MSAVQRETPRVNMLKNTPNFSLSTKQLSWALAIGGLIFYFLLTFITGLIPQIKTEDPFLERSWIEFSRTLVEVLKLLSGVLISSGIISLLLELSTIKDNMLHTYKRLVNDILRADFQLDSYSYKVLDDFHIKIIAQKHTKVPIDQIPNSIYSLEKNLNDLIESRYLDSDEAVYWVTPDSERGVFQKKVRKQYTVINKYKQKNRIDFRLSMAFDEKIPEEEKLDKLKITAFKINTTDLTEKAKEYLSGYSLPLRSSNIYNYCLAFKMNLQECEKHTITLEYEYEVPISDFSQTQKNLLPCKKLSHQVYLIGKEQQEWSLQMNGFAPFYFMGSDLAGTFEVKQNTLYNVEFHFNQWTLPGAGYVVSFNKLIH</sequence>
<accession>W0EHC5</accession>
<dbReference type="Proteomes" id="UP000010847">
    <property type="component" value="Chromosome"/>
</dbReference>
<proteinExistence type="predicted"/>
<gene>
    <name evidence="2" type="ORF">DESME_09685</name>
</gene>
<keyword evidence="3" id="KW-1185">Reference proteome</keyword>
<dbReference type="KEGG" id="dmt:DESME_09685"/>
<feature type="transmembrane region" description="Helical" evidence="1">
    <location>
        <begin position="70"/>
        <end position="91"/>
    </location>
</feature>
<dbReference type="RefSeq" id="WP_006716213.1">
    <property type="nucleotide sequence ID" value="NZ_CP007032.1"/>
</dbReference>
<evidence type="ECO:0000256" key="1">
    <source>
        <dbReference type="SAM" id="Phobius"/>
    </source>
</evidence>
<dbReference type="OrthoDB" id="2085766at2"/>
<organism evidence="2 3">
    <name type="scientific">Desulfitobacterium metallireducens DSM 15288</name>
    <dbReference type="NCBI Taxonomy" id="871968"/>
    <lineage>
        <taxon>Bacteria</taxon>
        <taxon>Bacillati</taxon>
        <taxon>Bacillota</taxon>
        <taxon>Clostridia</taxon>
        <taxon>Eubacteriales</taxon>
        <taxon>Desulfitobacteriaceae</taxon>
        <taxon>Desulfitobacterium</taxon>
    </lineage>
</organism>
<dbReference type="AlphaFoldDB" id="W0EHC5"/>
<feature type="transmembrane region" description="Helical" evidence="1">
    <location>
        <begin position="27"/>
        <end position="49"/>
    </location>
</feature>
<keyword evidence="1" id="KW-0472">Membrane</keyword>
<protein>
    <submittedName>
        <fullName evidence="2">Uncharacterized protein</fullName>
    </submittedName>
</protein>
<reference evidence="2 3" key="1">
    <citation type="submission" date="2013-12" db="EMBL/GenBank/DDBJ databases">
        <authorList>
            <consortium name="DOE Joint Genome Institute"/>
            <person name="Smidt H."/>
            <person name="Huntemann M."/>
            <person name="Han J."/>
            <person name="Chen A."/>
            <person name="Kyrpides N."/>
            <person name="Mavromatis K."/>
            <person name="Markowitz V."/>
            <person name="Palaniappan K."/>
            <person name="Ivanova N."/>
            <person name="Schaumberg A."/>
            <person name="Pati A."/>
            <person name="Liolios K."/>
            <person name="Nordberg H.P."/>
            <person name="Cantor M.N."/>
            <person name="Hua S.X."/>
            <person name="Woyke T."/>
        </authorList>
    </citation>
    <scope>NUCLEOTIDE SEQUENCE [LARGE SCALE GENOMIC DNA]</scope>
    <source>
        <strain evidence="3">DSM 15288</strain>
    </source>
</reference>
<keyword evidence="1" id="KW-1133">Transmembrane helix</keyword>
<dbReference type="EMBL" id="CP007032">
    <property type="protein sequence ID" value="AHF08614.1"/>
    <property type="molecule type" value="Genomic_DNA"/>
</dbReference>
<evidence type="ECO:0000313" key="3">
    <source>
        <dbReference type="Proteomes" id="UP000010847"/>
    </source>
</evidence>
<name>W0EHC5_9FIRM</name>
<dbReference type="HOGENOM" id="CLU_747481_0_0_9"/>
<keyword evidence="1" id="KW-0812">Transmembrane</keyword>
<evidence type="ECO:0000313" key="2">
    <source>
        <dbReference type="EMBL" id="AHF08614.1"/>
    </source>
</evidence>